<comment type="caution">
    <text evidence="2">The sequence shown here is derived from an EMBL/GenBank/DDBJ whole genome shotgun (WGS) entry which is preliminary data.</text>
</comment>
<sequence length="459" mass="49403">MSAPASLFKPDNVSISGPSGEGASRRPLDTTFFVQDPENLTLDQIRARPPPTSLADLSCTLIEFFRLTGIHGPQQRMFWTRVVDRMSINDLQQLGKSSPNRREAFKKYDEYIVSFCAEASLALAQETRSTRSDPASSRLDREESVLDDDFLFALVMAFITWWTPGILPQDPRDRRSHDSGHSNLGLSDSDSASVRSASLDAPPDGHPPPRMPVRPAPLSPLQEAVARPHWSAELEDILSQDVAPLSSLQEIEASYRELVRSATTGIANAGRLIKKALTRSTAAVPPDAYSPTTPWQAPESSALDAPHLTVHIPSYRMRDGSLYDAGLLHGRPSIDSLNVPPVPLVEPSFVELSDPAFWAGEIFATGAQGPGPGVGRAWEGDVATGERSLGSVRVAAHIDPDPPTSRPSGDQAGALTAVNISISMSIVTLASNHEVSARLAGVFESLDPVLELSGVLSDD</sequence>
<organism evidence="2 3">
    <name type="scientific">Ephemerocybe angulata</name>
    <dbReference type="NCBI Taxonomy" id="980116"/>
    <lineage>
        <taxon>Eukaryota</taxon>
        <taxon>Fungi</taxon>
        <taxon>Dikarya</taxon>
        <taxon>Basidiomycota</taxon>
        <taxon>Agaricomycotina</taxon>
        <taxon>Agaricomycetes</taxon>
        <taxon>Agaricomycetidae</taxon>
        <taxon>Agaricales</taxon>
        <taxon>Agaricineae</taxon>
        <taxon>Psathyrellaceae</taxon>
        <taxon>Ephemerocybe</taxon>
    </lineage>
</organism>
<feature type="region of interest" description="Disordered" evidence="1">
    <location>
        <begin position="171"/>
        <end position="217"/>
    </location>
</feature>
<protein>
    <submittedName>
        <fullName evidence="2">Uncharacterized protein</fullName>
    </submittedName>
</protein>
<feature type="compositionally biased region" description="Basic and acidic residues" evidence="1">
    <location>
        <begin position="171"/>
        <end position="180"/>
    </location>
</feature>
<feature type="compositionally biased region" description="Low complexity" evidence="1">
    <location>
        <begin position="187"/>
        <end position="202"/>
    </location>
</feature>
<dbReference type="EMBL" id="JACGCI010000011">
    <property type="protein sequence ID" value="KAF6760740.1"/>
    <property type="molecule type" value="Genomic_DNA"/>
</dbReference>
<dbReference type="AlphaFoldDB" id="A0A8H6I876"/>
<keyword evidence="3" id="KW-1185">Reference proteome</keyword>
<evidence type="ECO:0000313" key="2">
    <source>
        <dbReference type="EMBL" id="KAF6760740.1"/>
    </source>
</evidence>
<proteinExistence type="predicted"/>
<accession>A0A8H6I876</accession>
<dbReference type="Proteomes" id="UP000521943">
    <property type="component" value="Unassembled WGS sequence"/>
</dbReference>
<gene>
    <name evidence="2" type="ORF">DFP72DRAFT_1062485</name>
</gene>
<feature type="compositionally biased region" description="Pro residues" evidence="1">
    <location>
        <begin position="204"/>
        <end position="217"/>
    </location>
</feature>
<evidence type="ECO:0000256" key="1">
    <source>
        <dbReference type="SAM" id="MobiDB-lite"/>
    </source>
</evidence>
<reference evidence="2 3" key="1">
    <citation type="submission" date="2020-07" db="EMBL/GenBank/DDBJ databases">
        <title>Comparative genomics of pyrophilous fungi reveals a link between fire events and developmental genes.</title>
        <authorList>
            <consortium name="DOE Joint Genome Institute"/>
            <person name="Steindorff A.S."/>
            <person name="Carver A."/>
            <person name="Calhoun S."/>
            <person name="Stillman K."/>
            <person name="Liu H."/>
            <person name="Lipzen A."/>
            <person name="Pangilinan J."/>
            <person name="Labutti K."/>
            <person name="Bruns T.D."/>
            <person name="Grigoriev I.V."/>
        </authorList>
    </citation>
    <scope>NUCLEOTIDE SEQUENCE [LARGE SCALE GENOMIC DNA]</scope>
    <source>
        <strain evidence="2 3">CBS 144469</strain>
    </source>
</reference>
<name>A0A8H6I876_9AGAR</name>
<evidence type="ECO:0000313" key="3">
    <source>
        <dbReference type="Proteomes" id="UP000521943"/>
    </source>
</evidence>
<feature type="region of interest" description="Disordered" evidence="1">
    <location>
        <begin position="1"/>
        <end position="27"/>
    </location>
</feature>